<feature type="compositionally biased region" description="Basic and acidic residues" evidence="1">
    <location>
        <begin position="1349"/>
        <end position="1379"/>
    </location>
</feature>
<feature type="compositionally biased region" description="Basic residues" evidence="1">
    <location>
        <begin position="1406"/>
        <end position="1423"/>
    </location>
</feature>
<feature type="region of interest" description="Disordered" evidence="1">
    <location>
        <begin position="1338"/>
        <end position="1423"/>
    </location>
</feature>
<feature type="region of interest" description="Disordered" evidence="1">
    <location>
        <begin position="550"/>
        <end position="579"/>
    </location>
</feature>
<feature type="region of interest" description="Disordered" evidence="1">
    <location>
        <begin position="1"/>
        <end position="45"/>
    </location>
</feature>
<feature type="compositionally biased region" description="Low complexity" evidence="1">
    <location>
        <begin position="21"/>
        <end position="35"/>
    </location>
</feature>
<proteinExistence type="predicted"/>
<dbReference type="EMBL" id="JAWDJX010000002">
    <property type="protein sequence ID" value="KAK3058374.1"/>
    <property type="molecule type" value="Genomic_DNA"/>
</dbReference>
<evidence type="ECO:0000313" key="2">
    <source>
        <dbReference type="EMBL" id="KAK3058374.1"/>
    </source>
</evidence>
<evidence type="ECO:0000256" key="1">
    <source>
        <dbReference type="SAM" id="MobiDB-lite"/>
    </source>
</evidence>
<feature type="compositionally biased region" description="Polar residues" evidence="1">
    <location>
        <begin position="454"/>
        <end position="468"/>
    </location>
</feature>
<feature type="compositionally biased region" description="Polar residues" evidence="1">
    <location>
        <begin position="64"/>
        <end position="89"/>
    </location>
</feature>
<accession>A0AAJ0GIU1</accession>
<feature type="compositionally biased region" description="Basic and acidic residues" evidence="1">
    <location>
        <begin position="422"/>
        <end position="431"/>
    </location>
</feature>
<dbReference type="Proteomes" id="UP001271007">
    <property type="component" value="Unassembled WGS sequence"/>
</dbReference>
<evidence type="ECO:0000313" key="3">
    <source>
        <dbReference type="Proteomes" id="UP001271007"/>
    </source>
</evidence>
<feature type="region of interest" description="Disordered" evidence="1">
    <location>
        <begin position="422"/>
        <end position="478"/>
    </location>
</feature>
<keyword evidence="3" id="KW-1185">Reference proteome</keyword>
<gene>
    <name evidence="2" type="ORF">LTR09_001452</name>
</gene>
<reference evidence="2" key="1">
    <citation type="submission" date="2023-04" db="EMBL/GenBank/DDBJ databases">
        <title>Black Yeasts Isolated from many extreme environments.</title>
        <authorList>
            <person name="Coleine C."/>
            <person name="Stajich J.E."/>
            <person name="Selbmann L."/>
        </authorList>
    </citation>
    <scope>NUCLEOTIDE SEQUENCE</scope>
    <source>
        <strain evidence="2">CCFEE 5312</strain>
    </source>
</reference>
<protein>
    <submittedName>
        <fullName evidence="2">Uncharacterized protein</fullName>
    </submittedName>
</protein>
<sequence>MGPKETLEQARAGKRKVTNQPSSGPSNPRSSNIGSTRPRVPSTMAFRAMVTTIDLVVEENSRTLCASSTPEPEDTQPGQARQSRQSRQPGQAAVREGSDATPIAPQETDQAANVRIPYTPHTHLPRRFSEDILIQADGPGETVPNILDPTGQFRSWVIKYLVYDRASAVDPVDVMYAWSAYLEHNSESLRSHGWTQAPSVHEITSLVSSIIPLAREVNAGGEDLTIHGVMWAALENESGAGDGSIRAGRWSSNYMSDMLIDPQSYDEFDATRAMLEVDRVRMFLTTGFKPGPSETVHAESIWEYYLELCKRSRRPFPPVDVQTFWNVFYEVFPSITEPVTVSPDHIVLKGLTVEEGMHAGDGVKAFNSWHQRRVERYVQWGLIDRSSLKRPLTKFWWEFTRGAFLARPPRIRPFEVGPCKTEKAAKAKTKAEAGAASAKHSTKPKPSTKPRPSNNTMATSRNSLPSTQDVEDGTPKIDQEPLKAKVAVLVMNVGAMKAGVVDMEDMESREELENGVRMTLGELEGPGLEEQKVELQRAMEDLEALRKGEMSAATKTAAGPPDTNAPVKNPFDDPVASKPDPVVKKRKVKVLVSMVDAMKNAAAEGQELMTAERMKDIQKTMRELFEEIEGLGMDEERRILGRSIRDLEVIQEGKTPPAQPSEDCIAKVRKMIPSVMWGQAGIGTIDPNTFGTNVKDMGILIKALKNTYTNGTAPTLSDEVRPAMEVVLRQLLRHTSGMNLEDERTMLRVAIKDLQDIRQMLSEDSVPLELTLPGASRPALTRAMDEAMAKVRELFPSALTQQDGILYFNLDALRSDIAKTARTVEGLKISHDNGSKLNMSAQIRIPLEALMRQIQAQTESLELGKERAMLKRTIVDLEAIRQGEMERATVQFQTGTSGAEWTDDKMGPALQAFVSAQQSGHEVGFDVKEMRKALVKRVADGAELARAMRIASNFSAGLPMDVEERAKWENTMKQMEVQLALSGLDGERKVLMGALKDMEAIRQGDSGTARPEAFELEERADVMEHIRLTTTSVEVAANPVMIAKSSKTAHAMRDALANGRPLLLNGETRVTWLSALRYQEAHIAESATAEDKALLRGTIEDMEELRKGLLAEALTWIEPAPSDKATYDDADNAQLLSRWGITSEVLATMNAEAQILMADAVRKLENYLSGVPEEQTVQAAKLAQRMMNDLPEHRKATWAMHKECVEDIIISLEEHVNVKVAPLHREAAVEDDDEEAMRLFRAIPFPHLDKVSITVEQKAVTTFAMQKLRITAMSLRGDARKDAIELTRKMISEAPASRKSTWQGQKGLFEEITKHLEAPVNLNAVQLAIQKLSMDAAEKKQPMQTKLSSKKDSSTKNSKSKDSKSKDSKPKDADPKNTKDSSTTDDNSAEAGSCKPAAKQNSNKTPNKKGSGKKDKRGRGKGW</sequence>
<organism evidence="2 3">
    <name type="scientific">Extremus antarcticus</name>
    <dbReference type="NCBI Taxonomy" id="702011"/>
    <lineage>
        <taxon>Eukaryota</taxon>
        <taxon>Fungi</taxon>
        <taxon>Dikarya</taxon>
        <taxon>Ascomycota</taxon>
        <taxon>Pezizomycotina</taxon>
        <taxon>Dothideomycetes</taxon>
        <taxon>Dothideomycetidae</taxon>
        <taxon>Mycosphaerellales</taxon>
        <taxon>Extremaceae</taxon>
        <taxon>Extremus</taxon>
    </lineage>
</organism>
<feature type="region of interest" description="Disordered" evidence="1">
    <location>
        <begin position="64"/>
        <end position="114"/>
    </location>
</feature>
<name>A0AAJ0GIU1_9PEZI</name>
<comment type="caution">
    <text evidence="2">The sequence shown here is derived from an EMBL/GenBank/DDBJ whole genome shotgun (WGS) entry which is preliminary data.</text>
</comment>